<proteinExistence type="predicted"/>
<organism evidence="2 3">
    <name type="scientific">Sporomusa silvacetica DSM 10669</name>
    <dbReference type="NCBI Taxonomy" id="1123289"/>
    <lineage>
        <taxon>Bacteria</taxon>
        <taxon>Bacillati</taxon>
        <taxon>Bacillota</taxon>
        <taxon>Negativicutes</taxon>
        <taxon>Selenomonadales</taxon>
        <taxon>Sporomusaceae</taxon>
        <taxon>Sporomusa</taxon>
    </lineage>
</organism>
<name>A0ABZ3IVC4_9FIRM</name>
<gene>
    <name evidence="2" type="ORF">SPSIL_056050</name>
</gene>
<reference evidence="2" key="1">
    <citation type="submission" date="2024-05" db="EMBL/GenBank/DDBJ databases">
        <title>Isolation and characterization of Sporomusa carbonis sp. nov., a carboxydotrophic hydrogenogen in the genus of Sporomusa isolated from a charcoal burning pile.</title>
        <authorList>
            <person name="Boeer T."/>
            <person name="Rosenbaum F."/>
            <person name="Eysell L."/>
            <person name="Mueller V."/>
            <person name="Daniel R."/>
            <person name="Poehlein A."/>
        </authorList>
    </citation>
    <scope>NUCLEOTIDE SEQUENCE [LARGE SCALE GENOMIC DNA]</scope>
    <source>
        <strain evidence="2">DSM 10669</strain>
    </source>
</reference>
<sequence length="57" mass="6312">MHKKSKVKSFTSENAKSAGDNALSRKQINSSINSKSTANDAEYLKELEQIIKDRAAE</sequence>
<feature type="compositionally biased region" description="Polar residues" evidence="1">
    <location>
        <begin position="24"/>
        <end position="39"/>
    </location>
</feature>
<feature type="region of interest" description="Disordered" evidence="1">
    <location>
        <begin position="1"/>
        <end position="39"/>
    </location>
</feature>
<protein>
    <submittedName>
        <fullName evidence="2">Uncharacterized protein</fullName>
    </submittedName>
</protein>
<evidence type="ECO:0000313" key="3">
    <source>
        <dbReference type="Proteomes" id="UP000216752"/>
    </source>
</evidence>
<keyword evidence="3" id="KW-1185">Reference proteome</keyword>
<dbReference type="RefSeq" id="WP_169718048.1">
    <property type="nucleotide sequence ID" value="NZ_CP155573.1"/>
</dbReference>
<dbReference type="EMBL" id="CP155573">
    <property type="protein sequence ID" value="XFO69372.1"/>
    <property type="molecule type" value="Genomic_DNA"/>
</dbReference>
<accession>A0ABZ3IVC4</accession>
<dbReference type="Proteomes" id="UP000216752">
    <property type="component" value="Chromosome"/>
</dbReference>
<evidence type="ECO:0000313" key="2">
    <source>
        <dbReference type="EMBL" id="XFO69372.1"/>
    </source>
</evidence>
<evidence type="ECO:0000256" key="1">
    <source>
        <dbReference type="SAM" id="MobiDB-lite"/>
    </source>
</evidence>